<evidence type="ECO:0000256" key="6">
    <source>
        <dbReference type="SAM" id="MobiDB-lite"/>
    </source>
</evidence>
<feature type="domain" description="THAP-type" evidence="7">
    <location>
        <begin position="1"/>
        <end position="84"/>
    </location>
</feature>
<feature type="compositionally biased region" description="Acidic residues" evidence="6">
    <location>
        <begin position="267"/>
        <end position="277"/>
    </location>
</feature>
<evidence type="ECO:0000256" key="1">
    <source>
        <dbReference type="ARBA" id="ARBA00022723"/>
    </source>
</evidence>
<dbReference type="GO" id="GO:0003677">
    <property type="term" value="F:DNA binding"/>
    <property type="evidence" value="ECO:0007669"/>
    <property type="project" value="UniProtKB-UniRule"/>
</dbReference>
<dbReference type="EMBL" id="HBUF01172221">
    <property type="protein sequence ID" value="CAG6653153.1"/>
    <property type="molecule type" value="Transcribed_RNA"/>
</dbReference>
<dbReference type="SUPFAM" id="SSF57716">
    <property type="entry name" value="Glucocorticoid receptor-like (DNA-binding domain)"/>
    <property type="match status" value="1"/>
</dbReference>
<feature type="compositionally biased region" description="Polar residues" evidence="6">
    <location>
        <begin position="108"/>
        <end position="117"/>
    </location>
</feature>
<evidence type="ECO:0000256" key="3">
    <source>
        <dbReference type="ARBA" id="ARBA00022833"/>
    </source>
</evidence>
<evidence type="ECO:0000256" key="4">
    <source>
        <dbReference type="ARBA" id="ARBA00023125"/>
    </source>
</evidence>
<dbReference type="AlphaFoldDB" id="A0A8D8RL76"/>
<protein>
    <recommendedName>
        <fullName evidence="7">THAP-type domain-containing protein</fullName>
    </recommendedName>
</protein>
<evidence type="ECO:0000313" key="8">
    <source>
        <dbReference type="EMBL" id="CAG6653155.1"/>
    </source>
</evidence>
<keyword evidence="4 5" id="KW-0238">DNA-binding</keyword>
<feature type="compositionally biased region" description="Basic and acidic residues" evidence="6">
    <location>
        <begin position="257"/>
        <end position="266"/>
    </location>
</feature>
<evidence type="ECO:0000256" key="2">
    <source>
        <dbReference type="ARBA" id="ARBA00022771"/>
    </source>
</evidence>
<dbReference type="Pfam" id="PF05485">
    <property type="entry name" value="THAP"/>
    <property type="match status" value="1"/>
</dbReference>
<dbReference type="SMART" id="SM00980">
    <property type="entry name" value="THAP"/>
    <property type="match status" value="1"/>
</dbReference>
<feature type="compositionally biased region" description="Acidic residues" evidence="6">
    <location>
        <begin position="118"/>
        <end position="142"/>
    </location>
</feature>
<feature type="compositionally biased region" description="Basic residues" evidence="6">
    <location>
        <begin position="437"/>
        <end position="447"/>
    </location>
</feature>
<keyword evidence="2 5" id="KW-0863">Zinc-finger</keyword>
<dbReference type="EMBL" id="HBUF01172222">
    <property type="protein sequence ID" value="CAG6653155.1"/>
    <property type="molecule type" value="Transcribed_RNA"/>
</dbReference>
<feature type="compositionally biased region" description="Low complexity" evidence="6">
    <location>
        <begin position="420"/>
        <end position="436"/>
    </location>
</feature>
<keyword evidence="3" id="KW-0862">Zinc</keyword>
<feature type="region of interest" description="Disordered" evidence="6">
    <location>
        <begin position="420"/>
        <end position="460"/>
    </location>
</feature>
<dbReference type="InterPro" id="IPR006612">
    <property type="entry name" value="THAP_Znf"/>
</dbReference>
<feature type="compositionally biased region" description="Low complexity" evidence="6">
    <location>
        <begin position="87"/>
        <end position="99"/>
    </location>
</feature>
<sequence length="460" mass="51383">MKRKCVVPGCHNHSDNVKSLMFHIFPADDTLRQIWVDWIHSLPADEDYEMPEDFEDSYICGVHFGPEDDYGEGDDLEEKIPSIHLAPAAAASARASEPTTAEEDNTRDTMNNFNDNNGETEGEAEQTEPEADQTEPEPDTEGEGARSEIPDDGSDEDDELPLQARIKAESGISDYEPDEDMEDDDSDPSFDPSDPRTSTIKPVTGGRGRKSTARYSEPAPAPKKRGRKPKAQTPEPKEPKRNKRKSQPKKVTKRPTKRELKMREIEYDTDEAADEENNQNRSNKQSGGSSGGSGQPEIPESITLALNSSNSRIVGLTEEIENCHRIIKEKNELINKLNLNNNELSSKLKYFTQSEFSIKLTSVITEASKGDTRAVYLLDQIRKYNSVAASNTVYVALPSTSAALSTAAAQSVIQEQIQQQQQQQQQAHQQAQQQNHHQQHLHHHHHHPNMETMPVVTSAL</sequence>
<feature type="compositionally biased region" description="Acidic residues" evidence="6">
    <location>
        <begin position="150"/>
        <end position="160"/>
    </location>
</feature>
<dbReference type="PROSITE" id="PS50950">
    <property type="entry name" value="ZF_THAP"/>
    <property type="match status" value="1"/>
</dbReference>
<organism evidence="8">
    <name type="scientific">Cacopsylla melanoneura</name>
    <dbReference type="NCBI Taxonomy" id="428564"/>
    <lineage>
        <taxon>Eukaryota</taxon>
        <taxon>Metazoa</taxon>
        <taxon>Ecdysozoa</taxon>
        <taxon>Arthropoda</taxon>
        <taxon>Hexapoda</taxon>
        <taxon>Insecta</taxon>
        <taxon>Pterygota</taxon>
        <taxon>Neoptera</taxon>
        <taxon>Paraneoptera</taxon>
        <taxon>Hemiptera</taxon>
        <taxon>Sternorrhyncha</taxon>
        <taxon>Psylloidea</taxon>
        <taxon>Psyllidae</taxon>
        <taxon>Psyllinae</taxon>
        <taxon>Cacopsylla</taxon>
    </lineage>
</organism>
<keyword evidence="1" id="KW-0479">Metal-binding</keyword>
<accession>A0A8D8RL76</accession>
<dbReference type="EMBL" id="HBUF01172219">
    <property type="protein sequence ID" value="CAG6653149.1"/>
    <property type="molecule type" value="Transcribed_RNA"/>
</dbReference>
<feature type="compositionally biased region" description="Acidic residues" evidence="6">
    <location>
        <begin position="175"/>
        <end position="188"/>
    </location>
</feature>
<dbReference type="GO" id="GO:0008270">
    <property type="term" value="F:zinc ion binding"/>
    <property type="evidence" value="ECO:0007669"/>
    <property type="project" value="UniProtKB-KW"/>
</dbReference>
<evidence type="ECO:0000259" key="7">
    <source>
        <dbReference type="PROSITE" id="PS50950"/>
    </source>
</evidence>
<feature type="compositionally biased region" description="Basic residues" evidence="6">
    <location>
        <begin position="240"/>
        <end position="256"/>
    </location>
</feature>
<evidence type="ECO:0000256" key="5">
    <source>
        <dbReference type="PROSITE-ProRule" id="PRU00309"/>
    </source>
</evidence>
<reference evidence="8" key="1">
    <citation type="submission" date="2021-05" db="EMBL/GenBank/DDBJ databases">
        <authorList>
            <person name="Alioto T."/>
            <person name="Alioto T."/>
            <person name="Gomez Garrido J."/>
        </authorList>
    </citation>
    <scope>NUCLEOTIDE SEQUENCE</scope>
</reference>
<feature type="region of interest" description="Disordered" evidence="6">
    <location>
        <begin position="87"/>
        <end position="299"/>
    </location>
</feature>
<name>A0A8D8RL76_9HEMI</name>
<proteinExistence type="predicted"/>